<dbReference type="EMBL" id="JAQNDO010000001">
    <property type="protein sequence ID" value="MDC0748923.1"/>
    <property type="molecule type" value="Genomic_DNA"/>
</dbReference>
<accession>A0ABT5F695</accession>
<proteinExistence type="predicted"/>
<gene>
    <name evidence="1" type="ORF">POL67_46780</name>
</gene>
<dbReference type="RefSeq" id="WP_271928210.1">
    <property type="nucleotide sequence ID" value="NZ_JAQNDO010000001.1"/>
</dbReference>
<dbReference type="Proteomes" id="UP001221411">
    <property type="component" value="Unassembled WGS sequence"/>
</dbReference>
<evidence type="ECO:0000313" key="2">
    <source>
        <dbReference type="Proteomes" id="UP001221411"/>
    </source>
</evidence>
<comment type="caution">
    <text evidence="1">The sequence shown here is derived from an EMBL/GenBank/DDBJ whole genome shotgun (WGS) entry which is preliminary data.</text>
</comment>
<keyword evidence="2" id="KW-1185">Reference proteome</keyword>
<reference evidence="1 2" key="1">
    <citation type="submission" date="2022-11" db="EMBL/GenBank/DDBJ databases">
        <title>Minimal conservation of predation-associated metabolite biosynthetic gene clusters underscores biosynthetic potential of Myxococcota including descriptions for ten novel species: Archangium lansinium sp. nov., Myxococcus landrumus sp. nov., Nannocystis bai.</title>
        <authorList>
            <person name="Ahearne A."/>
            <person name="Stevens C."/>
            <person name="Dowd S."/>
        </authorList>
    </citation>
    <scope>NUCLEOTIDE SEQUENCE [LARGE SCALE GENOMIC DNA]</scope>
    <source>
        <strain evidence="1 2">RJM3</strain>
    </source>
</reference>
<name>A0ABT5F695_9BACT</name>
<evidence type="ECO:0008006" key="3">
    <source>
        <dbReference type="Google" id="ProtNLM"/>
    </source>
</evidence>
<evidence type="ECO:0000313" key="1">
    <source>
        <dbReference type="EMBL" id="MDC0748923.1"/>
    </source>
</evidence>
<sequence length="432" mass="45739">MTTRMRVDKLDLAAGCYRPCEGSATVTEYEEGLCPDGSKAACGFEAGLGQLRVVVPVEVDLETKETLAPPTLTLLVDDEPTTITDGRIVEHPLGNKAVFSAVVDVPTQQAASFLLQFKVVEGYEAASTNFTIAAPALTTNLHAGASTLPAGFGNVSVGVRTPAGLQGGKLRQWIGDEPLQELDMAPKSTDPGYSEWQVSVATPSKVGTWKLQAYVGGHAATPVSVTVEDPKHHLEIVGCVDDSCEKRAGVGKADVEVETLTTVQEASLLQWIDGVQQLPVAFTKGPIIDGKQRWTFSANTLIQEGATWRFQAVAGGFSSNSRIVTIVRPGIEVGILPCTPGLACALEKGSEAILVVTAPRDITPAKASVKVTLNGIPVPNIDYPVSLDEVIGDKRVGYFTTTVPDAPEKVWRARAVINQSSSDASQPVEILP</sequence>
<organism evidence="1 2">
    <name type="scientific">Polyangium mundeleinium</name>
    <dbReference type="NCBI Taxonomy" id="2995306"/>
    <lineage>
        <taxon>Bacteria</taxon>
        <taxon>Pseudomonadati</taxon>
        <taxon>Myxococcota</taxon>
        <taxon>Polyangia</taxon>
        <taxon>Polyangiales</taxon>
        <taxon>Polyangiaceae</taxon>
        <taxon>Polyangium</taxon>
    </lineage>
</organism>
<protein>
    <recommendedName>
        <fullName evidence="3">Macroglobulin domain-containing protein</fullName>
    </recommendedName>
</protein>